<dbReference type="OrthoDB" id="1658288at2759"/>
<dbReference type="SMART" id="SM00028">
    <property type="entry name" value="TPR"/>
    <property type="match status" value="12"/>
</dbReference>
<dbReference type="Proteomes" id="UP000085678">
    <property type="component" value="Unplaced"/>
</dbReference>
<evidence type="ECO:0000313" key="7">
    <source>
        <dbReference type="Proteomes" id="UP000085678"/>
    </source>
</evidence>
<keyword evidence="7" id="KW-1185">Reference proteome</keyword>
<sequence length="658" mass="74526">MASIIDLVVQALLFDADCDDILPFLCEEFQEFADAIHNKGAPLKNCVGFVDGTVRPLCRPTFFQRVCYNGHKRVHAIKFQSIVTPDGLIANLFGPVEGRRHDCFMLTLSGILEDFERGQWMDRDGDPFSIYGDPAYPLRDFLIPPYRTANLTPQQELFNAEMSSAFYQRGLSRIRLKQGKGIQDFNRALALDPKIFQVYLSRAAYYGLRGQYSKAILNCNEAIKLQPNSVRAYLFRGALKYHIKAYQLAIRDLTKATSIDSTCALAYFNRAVCYHDSKNHAKALQDYGIVLLLGDALRLKVLINRGLLYFDRDDYRNALQDFLLAAKIDAKNCKIYHTIGLCYHKLNCLEDAVKAFSVALTLDKFFLEGYIGRGNVLMDYGHDAGLKFARRDYERALQLNPIYLPARVNLAYNLQVCGKYMHAWRQFTAALTANPYYKPALEGRAIVNLQMSDTFAAFQDINASVRVVPSAELLTNRGVIHQFMGDKANAMRDYQQAISIDPSHALAYFNAANIYFQMRQFKQAHAHYDKAILFNPKDESALLNRAITKVLLRDSAGALDDFKAAVKLSPHSAHMYFNRGNLYSSLKQFDKAEKDYTKALTLQPDDALVYKRRADVRGKLGKKAEAIADYKYAIEIQSKKRATIDANSVTFKPGSHSK</sequence>
<evidence type="ECO:0000256" key="5">
    <source>
        <dbReference type="PROSITE-ProRule" id="PRU00339"/>
    </source>
</evidence>
<dbReference type="InterPro" id="IPR011990">
    <property type="entry name" value="TPR-like_helical_dom_sf"/>
</dbReference>
<evidence type="ECO:0000259" key="6">
    <source>
        <dbReference type="Pfam" id="PF13359"/>
    </source>
</evidence>
<feature type="repeat" description="TPR" evidence="5">
    <location>
        <begin position="471"/>
        <end position="504"/>
    </location>
</feature>
<evidence type="ECO:0000313" key="8">
    <source>
        <dbReference type="RefSeq" id="XP_023933182.1"/>
    </source>
</evidence>
<dbReference type="InterPro" id="IPR019734">
    <property type="entry name" value="TPR_rpt"/>
</dbReference>
<accession>A0A2R2MT32</accession>
<dbReference type="InterPro" id="IPR050498">
    <property type="entry name" value="Ycf3"/>
</dbReference>
<dbReference type="Pfam" id="PF13359">
    <property type="entry name" value="DDE_Tnp_4"/>
    <property type="match status" value="1"/>
</dbReference>
<dbReference type="AlphaFoldDB" id="A0A2R2MT32"/>
<protein>
    <submittedName>
        <fullName evidence="8">Tetratricopeptide repeat protein 6-like</fullName>
    </submittedName>
</protein>
<keyword evidence="2" id="KW-0479">Metal-binding</keyword>
<feature type="repeat" description="TPR" evidence="5">
    <location>
        <begin position="196"/>
        <end position="229"/>
    </location>
</feature>
<gene>
    <name evidence="8" type="primary">LOC106165856</name>
</gene>
<name>A0A2R2MT32_LINAN</name>
<dbReference type="PROSITE" id="PS50293">
    <property type="entry name" value="TPR_REGION"/>
    <property type="match status" value="2"/>
</dbReference>
<dbReference type="PROSITE" id="PS50005">
    <property type="entry name" value="TPR"/>
    <property type="match status" value="6"/>
</dbReference>
<comment type="cofactor">
    <cofactor evidence="1">
        <name>a divalent metal cation</name>
        <dbReference type="ChEBI" id="CHEBI:60240"/>
    </cofactor>
</comment>
<dbReference type="InterPro" id="IPR027806">
    <property type="entry name" value="HARBI1_dom"/>
</dbReference>
<organism evidence="7 8">
    <name type="scientific">Lingula anatina</name>
    <name type="common">Brachiopod</name>
    <name type="synonym">Lingula unguis</name>
    <dbReference type="NCBI Taxonomy" id="7574"/>
    <lineage>
        <taxon>Eukaryota</taxon>
        <taxon>Metazoa</taxon>
        <taxon>Spiralia</taxon>
        <taxon>Lophotrochozoa</taxon>
        <taxon>Brachiopoda</taxon>
        <taxon>Linguliformea</taxon>
        <taxon>Lingulata</taxon>
        <taxon>Lingulida</taxon>
        <taxon>Linguloidea</taxon>
        <taxon>Lingulidae</taxon>
        <taxon>Lingula</taxon>
    </lineage>
</organism>
<feature type="repeat" description="TPR" evidence="5">
    <location>
        <begin position="333"/>
        <end position="366"/>
    </location>
</feature>
<dbReference type="InParanoid" id="A0A2R2MT32"/>
<dbReference type="PANTHER" id="PTHR44858:SF1">
    <property type="entry name" value="UDP-N-ACETYLGLUCOSAMINE--PEPTIDE N-ACETYLGLUCOSAMINYLTRANSFERASE SPINDLY-RELATED"/>
    <property type="match status" value="1"/>
</dbReference>
<dbReference type="Pfam" id="PF13181">
    <property type="entry name" value="TPR_8"/>
    <property type="match status" value="1"/>
</dbReference>
<dbReference type="PANTHER" id="PTHR44858">
    <property type="entry name" value="TETRATRICOPEPTIDE REPEAT PROTEIN 6"/>
    <property type="match status" value="1"/>
</dbReference>
<feature type="domain" description="DDE Tnp4" evidence="6">
    <location>
        <begin position="50"/>
        <end position="165"/>
    </location>
</feature>
<evidence type="ECO:0000256" key="1">
    <source>
        <dbReference type="ARBA" id="ARBA00001968"/>
    </source>
</evidence>
<proteinExistence type="predicted"/>
<evidence type="ECO:0000256" key="2">
    <source>
        <dbReference type="ARBA" id="ARBA00022723"/>
    </source>
</evidence>
<dbReference type="GeneID" id="106165856"/>
<evidence type="ECO:0000256" key="4">
    <source>
        <dbReference type="ARBA" id="ARBA00022803"/>
    </source>
</evidence>
<feature type="repeat" description="TPR" evidence="5">
    <location>
        <begin position="299"/>
        <end position="332"/>
    </location>
</feature>
<keyword evidence="3" id="KW-0677">Repeat</keyword>
<dbReference type="STRING" id="7574.A0A2R2MT32"/>
<reference evidence="8" key="1">
    <citation type="submission" date="2025-08" db="UniProtKB">
        <authorList>
            <consortium name="RefSeq"/>
        </authorList>
    </citation>
    <scope>IDENTIFICATION</scope>
    <source>
        <tissue evidence="8">Gonads</tissue>
    </source>
</reference>
<feature type="repeat" description="TPR" evidence="5">
    <location>
        <begin position="505"/>
        <end position="538"/>
    </location>
</feature>
<dbReference type="SUPFAM" id="SSF48452">
    <property type="entry name" value="TPR-like"/>
    <property type="match status" value="2"/>
</dbReference>
<dbReference type="RefSeq" id="XP_023933182.1">
    <property type="nucleotide sequence ID" value="XM_024077414.1"/>
</dbReference>
<dbReference type="KEGG" id="lak:106165856"/>
<evidence type="ECO:0000256" key="3">
    <source>
        <dbReference type="ARBA" id="ARBA00022737"/>
    </source>
</evidence>
<dbReference type="GO" id="GO:0046872">
    <property type="term" value="F:metal ion binding"/>
    <property type="evidence" value="ECO:0007669"/>
    <property type="project" value="UniProtKB-KW"/>
</dbReference>
<feature type="repeat" description="TPR" evidence="5">
    <location>
        <begin position="573"/>
        <end position="606"/>
    </location>
</feature>
<dbReference type="Gene3D" id="1.25.40.10">
    <property type="entry name" value="Tetratricopeptide repeat domain"/>
    <property type="match status" value="6"/>
</dbReference>
<keyword evidence="4 5" id="KW-0802">TPR repeat</keyword>
<dbReference type="Pfam" id="PF00515">
    <property type="entry name" value="TPR_1"/>
    <property type="match status" value="3"/>
</dbReference>